<name>A0AA88PW10_9TELE</name>
<protein>
    <submittedName>
        <fullName evidence="1">Uncharacterized protein</fullName>
    </submittedName>
</protein>
<proteinExistence type="predicted"/>
<keyword evidence="2" id="KW-1185">Reference proteome</keyword>
<accession>A0AA88PW10</accession>
<comment type="caution">
    <text evidence="1">The sequence shown here is derived from an EMBL/GenBank/DDBJ whole genome shotgun (WGS) entry which is preliminary data.</text>
</comment>
<reference evidence="1" key="1">
    <citation type="submission" date="2023-08" db="EMBL/GenBank/DDBJ databases">
        <title>Chromosome-level Genome Assembly of mud carp (Cirrhinus molitorella).</title>
        <authorList>
            <person name="Liu H."/>
        </authorList>
    </citation>
    <scope>NUCLEOTIDE SEQUENCE</scope>
    <source>
        <strain evidence="1">Prfri</strain>
        <tissue evidence="1">Muscle</tissue>
    </source>
</reference>
<gene>
    <name evidence="1" type="ORF">Q8A67_005463</name>
</gene>
<dbReference type="AlphaFoldDB" id="A0AA88PW10"/>
<sequence length="70" mass="8122">MSPQHQTFSLEAFHSLILHFAPKHTGFSFLGMYSRPKGQKHERFKYLQIHFLVDKTASQTEQQIVSSTQS</sequence>
<organism evidence="1 2">
    <name type="scientific">Cirrhinus molitorella</name>
    <name type="common">mud carp</name>
    <dbReference type="NCBI Taxonomy" id="172907"/>
    <lineage>
        <taxon>Eukaryota</taxon>
        <taxon>Metazoa</taxon>
        <taxon>Chordata</taxon>
        <taxon>Craniata</taxon>
        <taxon>Vertebrata</taxon>
        <taxon>Euteleostomi</taxon>
        <taxon>Actinopterygii</taxon>
        <taxon>Neopterygii</taxon>
        <taxon>Teleostei</taxon>
        <taxon>Ostariophysi</taxon>
        <taxon>Cypriniformes</taxon>
        <taxon>Cyprinidae</taxon>
        <taxon>Labeoninae</taxon>
        <taxon>Labeonini</taxon>
        <taxon>Cirrhinus</taxon>
    </lineage>
</organism>
<dbReference type="EMBL" id="JAUYZG010000005">
    <property type="protein sequence ID" value="KAK2906478.1"/>
    <property type="molecule type" value="Genomic_DNA"/>
</dbReference>
<dbReference type="Proteomes" id="UP001187343">
    <property type="component" value="Unassembled WGS sequence"/>
</dbReference>
<evidence type="ECO:0000313" key="2">
    <source>
        <dbReference type="Proteomes" id="UP001187343"/>
    </source>
</evidence>
<evidence type="ECO:0000313" key="1">
    <source>
        <dbReference type="EMBL" id="KAK2906478.1"/>
    </source>
</evidence>